<keyword evidence="1" id="KW-0472">Membrane</keyword>
<dbReference type="Proteomes" id="UP000199139">
    <property type="component" value="Unassembled WGS sequence"/>
</dbReference>
<evidence type="ECO:0000256" key="1">
    <source>
        <dbReference type="SAM" id="Phobius"/>
    </source>
</evidence>
<feature type="transmembrane region" description="Helical" evidence="1">
    <location>
        <begin position="117"/>
        <end position="134"/>
    </location>
</feature>
<dbReference type="RefSeq" id="WP_143103170.1">
    <property type="nucleotide sequence ID" value="NZ_BJWJ01000015.1"/>
</dbReference>
<gene>
    <name evidence="2" type="ORF">SAMN05421668_11531</name>
</gene>
<accession>A0A1I6TH82</accession>
<protein>
    <recommendedName>
        <fullName evidence="4">Spore cortex biosynthesis protein YabQ</fullName>
    </recommendedName>
</protein>
<proteinExistence type="predicted"/>
<dbReference type="OrthoDB" id="10000952at2"/>
<organism evidence="2 3">
    <name type="scientific">Halolactibacillus miurensis</name>
    <dbReference type="NCBI Taxonomy" id="306541"/>
    <lineage>
        <taxon>Bacteria</taxon>
        <taxon>Bacillati</taxon>
        <taxon>Bacillota</taxon>
        <taxon>Bacilli</taxon>
        <taxon>Bacillales</taxon>
        <taxon>Bacillaceae</taxon>
        <taxon>Halolactibacillus</taxon>
    </lineage>
</organism>
<evidence type="ECO:0008006" key="4">
    <source>
        <dbReference type="Google" id="ProtNLM"/>
    </source>
</evidence>
<feature type="transmembrane region" description="Helical" evidence="1">
    <location>
        <begin position="88"/>
        <end position="111"/>
    </location>
</feature>
<dbReference type="Pfam" id="PF09578">
    <property type="entry name" value="Spore_YabQ"/>
    <property type="match status" value="1"/>
</dbReference>
<dbReference type="STRING" id="306541.SAMN05421668_11531"/>
<feature type="transmembrane region" description="Helical" evidence="1">
    <location>
        <begin position="6"/>
        <end position="21"/>
    </location>
</feature>
<evidence type="ECO:0000313" key="2">
    <source>
        <dbReference type="EMBL" id="SFS88540.1"/>
    </source>
</evidence>
<feature type="transmembrane region" description="Helical" evidence="1">
    <location>
        <begin position="33"/>
        <end position="58"/>
    </location>
</feature>
<evidence type="ECO:0000313" key="3">
    <source>
        <dbReference type="Proteomes" id="UP000199139"/>
    </source>
</evidence>
<keyword evidence="1" id="KW-1133">Transmembrane helix</keyword>
<dbReference type="EMBL" id="FPAI01000015">
    <property type="protein sequence ID" value="SFS88540.1"/>
    <property type="molecule type" value="Genomic_DNA"/>
</dbReference>
<feature type="transmembrane region" description="Helical" evidence="1">
    <location>
        <begin position="64"/>
        <end position="81"/>
    </location>
</feature>
<dbReference type="NCBIfam" id="TIGR02893">
    <property type="entry name" value="spore_yabQ"/>
    <property type="match status" value="1"/>
</dbReference>
<reference evidence="2 3" key="1">
    <citation type="submission" date="2016-10" db="EMBL/GenBank/DDBJ databases">
        <authorList>
            <person name="de Groot N.N."/>
        </authorList>
    </citation>
    <scope>NUCLEOTIDE SEQUENCE [LARGE SCALE GENOMIC DNA]</scope>
    <source>
        <strain evidence="2 3">DSM 17074</strain>
    </source>
</reference>
<dbReference type="AlphaFoldDB" id="A0A1I6TH82"/>
<keyword evidence="1" id="KW-0812">Transmembrane</keyword>
<dbReference type="InterPro" id="IPR019074">
    <property type="entry name" value="YabQ"/>
</dbReference>
<name>A0A1I6TH82_9BACI</name>
<sequence length="155" mass="18094">MIVAIVVVTLFGCYLAMSFHMDQRLRMKESGKIFLTFCFSVSLYLSHALFYMWLLYLINDGEHHAYFIGFIIIGVMIYERWLSTWGHYVLVVVVGCVRIIFFLCHLPYAVIKITLMVTLRCLTFPFFILIRYAVNKLKQSKVKREELTKDATNGG</sequence>